<evidence type="ECO:0000313" key="2">
    <source>
        <dbReference type="EMBL" id="HIZ09343.1"/>
    </source>
</evidence>
<evidence type="ECO:0000313" key="3">
    <source>
        <dbReference type="Proteomes" id="UP000824025"/>
    </source>
</evidence>
<dbReference type="EMBL" id="DXCF01000013">
    <property type="protein sequence ID" value="HIZ09343.1"/>
    <property type="molecule type" value="Genomic_DNA"/>
</dbReference>
<proteinExistence type="predicted"/>
<accession>A0A9D2II93</accession>
<dbReference type="InterPro" id="IPR036397">
    <property type="entry name" value="RNaseH_sf"/>
</dbReference>
<dbReference type="InterPro" id="IPR012337">
    <property type="entry name" value="RNaseH-like_sf"/>
</dbReference>
<dbReference type="GO" id="GO:0003676">
    <property type="term" value="F:nucleic acid binding"/>
    <property type="evidence" value="ECO:0007669"/>
    <property type="project" value="InterPro"/>
</dbReference>
<dbReference type="Proteomes" id="UP000824025">
    <property type="component" value="Unassembled WGS sequence"/>
</dbReference>
<dbReference type="SMART" id="SM00479">
    <property type="entry name" value="EXOIII"/>
    <property type="match status" value="1"/>
</dbReference>
<dbReference type="Pfam" id="PF00929">
    <property type="entry name" value="RNase_T"/>
    <property type="match status" value="1"/>
</dbReference>
<dbReference type="InterPro" id="IPR013520">
    <property type="entry name" value="Ribonucl_H"/>
</dbReference>
<gene>
    <name evidence="2" type="ORF">H9726_02525</name>
</gene>
<dbReference type="SUPFAM" id="SSF53098">
    <property type="entry name" value="Ribonuclease H-like"/>
    <property type="match status" value="1"/>
</dbReference>
<dbReference type="Gene3D" id="3.30.420.10">
    <property type="entry name" value="Ribonuclease H-like superfamily/Ribonuclease H"/>
    <property type="match status" value="1"/>
</dbReference>
<feature type="domain" description="Exonuclease" evidence="1">
    <location>
        <begin position="2"/>
        <end position="173"/>
    </location>
</feature>
<organism evidence="2 3">
    <name type="scientific">Candidatus Borkfalkia avicola</name>
    <dbReference type="NCBI Taxonomy" id="2838503"/>
    <lineage>
        <taxon>Bacteria</taxon>
        <taxon>Bacillati</taxon>
        <taxon>Bacillota</taxon>
        <taxon>Clostridia</taxon>
        <taxon>Christensenellales</taxon>
        <taxon>Christensenellaceae</taxon>
        <taxon>Candidatus Borkfalkia</taxon>
    </lineage>
</organism>
<protein>
    <submittedName>
        <fullName evidence="2">Ribonuclease H-like domain-containing protein</fullName>
    </submittedName>
</protein>
<dbReference type="GO" id="GO:0004527">
    <property type="term" value="F:exonuclease activity"/>
    <property type="evidence" value="ECO:0007669"/>
    <property type="project" value="UniProtKB-ARBA"/>
</dbReference>
<name>A0A9D2II93_9FIRM</name>
<dbReference type="AlphaFoldDB" id="A0A9D2II93"/>
<sequence>MKYLFFDIECCDGIHICEFGYVITDEQFKVLDKECILINPEAPFKLEGRKDGRDLYLTHSEEEYRASPIFTAYYDKIKQLIEEKEQKIVGFSMNDDAKFLNIACKRKRYDLPPIEFEFFDMQKAYQKFFDKKASLENAAKELEISVPERLHESSVDALLTLEVFKQICKKKNISPNEVLQTCHSVNFGGDLNKEILYLSEHPDQFSKGKINKIISRFAKLAKPQGKLVESEFTGKKVCFSTLYEQEQPAACIILMQQIVNRGGSIDFKVSECDYYIKHDFDDENDKHSRYHYIAQVSQEQFTKVISFYKFLAILDLNETKLKELPIPQVVASQCKQRNHIEEAHASVSLGEILRQCGIAQ</sequence>
<reference evidence="2" key="1">
    <citation type="journal article" date="2021" name="PeerJ">
        <title>Extensive microbial diversity within the chicken gut microbiome revealed by metagenomics and culture.</title>
        <authorList>
            <person name="Gilroy R."/>
            <person name="Ravi A."/>
            <person name="Getino M."/>
            <person name="Pursley I."/>
            <person name="Horton D.L."/>
            <person name="Alikhan N.F."/>
            <person name="Baker D."/>
            <person name="Gharbi K."/>
            <person name="Hall N."/>
            <person name="Watson M."/>
            <person name="Adriaenssens E.M."/>
            <person name="Foster-Nyarko E."/>
            <person name="Jarju S."/>
            <person name="Secka A."/>
            <person name="Antonio M."/>
            <person name="Oren A."/>
            <person name="Chaudhuri R.R."/>
            <person name="La Ragione R."/>
            <person name="Hildebrand F."/>
            <person name="Pallen M.J."/>
        </authorList>
    </citation>
    <scope>NUCLEOTIDE SEQUENCE</scope>
    <source>
        <strain evidence="2">CHK192-19661</strain>
    </source>
</reference>
<reference evidence="2" key="2">
    <citation type="submission" date="2021-04" db="EMBL/GenBank/DDBJ databases">
        <authorList>
            <person name="Gilroy R."/>
        </authorList>
    </citation>
    <scope>NUCLEOTIDE SEQUENCE</scope>
    <source>
        <strain evidence="2">CHK192-19661</strain>
    </source>
</reference>
<evidence type="ECO:0000259" key="1">
    <source>
        <dbReference type="SMART" id="SM00479"/>
    </source>
</evidence>
<comment type="caution">
    <text evidence="2">The sequence shown here is derived from an EMBL/GenBank/DDBJ whole genome shotgun (WGS) entry which is preliminary data.</text>
</comment>